<dbReference type="SUPFAM" id="SSF56801">
    <property type="entry name" value="Acetyl-CoA synthetase-like"/>
    <property type="match status" value="1"/>
</dbReference>
<reference evidence="2" key="1">
    <citation type="submission" date="2021-04" db="EMBL/GenBank/DDBJ databases">
        <authorList>
            <person name="Zhang D.-C."/>
        </authorList>
    </citation>
    <scope>NUCLEOTIDE SEQUENCE</scope>
    <source>
        <strain evidence="2">CGMCC 1.15697</strain>
    </source>
</reference>
<comment type="caution">
    <text evidence="2">The sequence shown here is derived from an EMBL/GenBank/DDBJ whole genome shotgun (WGS) entry which is preliminary data.</text>
</comment>
<dbReference type="Gene3D" id="3.40.50.12780">
    <property type="entry name" value="N-terminal domain of ligase-like"/>
    <property type="match status" value="1"/>
</dbReference>
<accession>A0A8J7S0A5</accession>
<dbReference type="InterPro" id="IPR000873">
    <property type="entry name" value="AMP-dep_synth/lig_dom"/>
</dbReference>
<feature type="domain" description="AMP-dependent synthetase/ligase" evidence="1">
    <location>
        <begin position="53"/>
        <end position="416"/>
    </location>
</feature>
<evidence type="ECO:0000259" key="1">
    <source>
        <dbReference type="Pfam" id="PF00501"/>
    </source>
</evidence>
<dbReference type="RefSeq" id="WP_210682590.1">
    <property type="nucleotide sequence ID" value="NZ_JAGMWN010000006.1"/>
</dbReference>
<organism evidence="2 3">
    <name type="scientific">Marivibrio halodurans</name>
    <dbReference type="NCBI Taxonomy" id="2039722"/>
    <lineage>
        <taxon>Bacteria</taxon>
        <taxon>Pseudomonadati</taxon>
        <taxon>Pseudomonadota</taxon>
        <taxon>Alphaproteobacteria</taxon>
        <taxon>Rhodospirillales</taxon>
        <taxon>Rhodospirillaceae</taxon>
        <taxon>Marivibrio</taxon>
    </lineage>
</organism>
<dbReference type="EMBL" id="JAGMWN010000006">
    <property type="protein sequence ID" value="MBP5858002.1"/>
    <property type="molecule type" value="Genomic_DNA"/>
</dbReference>
<evidence type="ECO:0000313" key="2">
    <source>
        <dbReference type="EMBL" id="MBP5858002.1"/>
    </source>
</evidence>
<name>A0A8J7S0A5_9PROT</name>
<evidence type="ECO:0000313" key="3">
    <source>
        <dbReference type="Proteomes" id="UP000672602"/>
    </source>
</evidence>
<keyword evidence="3" id="KW-1185">Reference proteome</keyword>
<sequence length="454" mass="46347">MELNPDGPTPTAPIDLPAPSVRVELVEGTAATVTGLPDKPPSFGSIAEWLDCAAVRTPDRPFLIAPGLSLSFDEVAGLTDGIAQALIDRDLGADRPLMIHGPGEPAAVLMQAGAVKAGVPAAIAPRAPARLAAESGPGLVYGLDNPAAQAVSDILETTGTGRPETVVGVRGVERIALTRATIEIMEARERTPPDRPYALYPASARAPSPHSVIASRRSAGTATASLLAAWPFAAMRHTVILTSGDPLDPGGAAAALRIAMAVGGTLILHAGQSRRGEIAALLKASGETGPTIIAEPAAALGHLLDAAEEDQLLADHLASRLEAVWLLDGPADAALAERLDRFGRRTRGERIALLDGLSLAETAGIALWRRADSLADRRPGVGVAGPGLVPLPGLSARAAGADGGGLCLRGAAVGPGWFGASEEESLWDGDGFRRTGAGLRLVEAGAPDRGFLPA</sequence>
<dbReference type="InterPro" id="IPR042099">
    <property type="entry name" value="ANL_N_sf"/>
</dbReference>
<dbReference type="Pfam" id="PF00501">
    <property type="entry name" value="AMP-binding"/>
    <property type="match status" value="1"/>
</dbReference>
<proteinExistence type="predicted"/>
<dbReference type="Proteomes" id="UP000672602">
    <property type="component" value="Unassembled WGS sequence"/>
</dbReference>
<protein>
    <submittedName>
        <fullName evidence="2">AMP-binding protein</fullName>
    </submittedName>
</protein>
<gene>
    <name evidence="2" type="ORF">KAJ83_13370</name>
</gene>
<dbReference type="AlphaFoldDB" id="A0A8J7S0A5"/>